<dbReference type="RefSeq" id="WP_026633988.1">
    <property type="nucleotide sequence ID" value="NZ_FONH01000002.1"/>
</dbReference>
<dbReference type="SUPFAM" id="SSF52540">
    <property type="entry name" value="P-loop containing nucleoside triphosphate hydrolases"/>
    <property type="match status" value="1"/>
</dbReference>
<dbReference type="STRING" id="500610.SAMN02799615_00701"/>
<dbReference type="Gene3D" id="3.40.50.300">
    <property type="entry name" value="P-loop containing nucleotide triphosphate hydrolases"/>
    <property type="match status" value="1"/>
</dbReference>
<evidence type="ECO:0000259" key="4">
    <source>
        <dbReference type="SMART" id="SM00382"/>
    </source>
</evidence>
<evidence type="ECO:0000256" key="1">
    <source>
        <dbReference type="ARBA" id="ARBA00006914"/>
    </source>
</evidence>
<dbReference type="Gene3D" id="1.10.8.60">
    <property type="match status" value="1"/>
</dbReference>
<gene>
    <name evidence="5" type="ORF">SAMN02799615_00701</name>
</gene>
<dbReference type="GO" id="GO:0005524">
    <property type="term" value="F:ATP binding"/>
    <property type="evidence" value="ECO:0007669"/>
    <property type="project" value="UniProtKB-KW"/>
</dbReference>
<dbReference type="InterPro" id="IPR003959">
    <property type="entry name" value="ATPase_AAA_core"/>
</dbReference>
<dbReference type="InterPro" id="IPR050221">
    <property type="entry name" value="26S_Proteasome_ATPase"/>
</dbReference>
<keyword evidence="3" id="KW-0067">ATP-binding</keyword>
<keyword evidence="6" id="KW-1185">Reference proteome</keyword>
<organism evidence="5 6">
    <name type="scientific">Dyella marensis</name>
    <dbReference type="NCBI Taxonomy" id="500610"/>
    <lineage>
        <taxon>Bacteria</taxon>
        <taxon>Pseudomonadati</taxon>
        <taxon>Pseudomonadota</taxon>
        <taxon>Gammaproteobacteria</taxon>
        <taxon>Lysobacterales</taxon>
        <taxon>Rhodanobacteraceae</taxon>
        <taxon>Dyella</taxon>
    </lineage>
</organism>
<protein>
    <submittedName>
        <fullName evidence="5">ATPase family associated with various cellular activities (AAA)</fullName>
    </submittedName>
</protein>
<dbReference type="GO" id="GO:0016887">
    <property type="term" value="F:ATP hydrolysis activity"/>
    <property type="evidence" value="ECO:0007669"/>
    <property type="project" value="InterPro"/>
</dbReference>
<reference evidence="6" key="1">
    <citation type="submission" date="2016-10" db="EMBL/GenBank/DDBJ databases">
        <authorList>
            <person name="Varghese N."/>
            <person name="Submissions S."/>
        </authorList>
    </citation>
    <scope>NUCLEOTIDE SEQUENCE [LARGE SCALE GENOMIC DNA]</scope>
    <source>
        <strain evidence="6">UNC178MFTsu3.1</strain>
    </source>
</reference>
<accession>A0A1I1ZID6</accession>
<dbReference type="AlphaFoldDB" id="A0A1I1ZID6"/>
<evidence type="ECO:0000313" key="6">
    <source>
        <dbReference type="Proteomes" id="UP000199477"/>
    </source>
</evidence>
<evidence type="ECO:0000256" key="2">
    <source>
        <dbReference type="ARBA" id="ARBA00022741"/>
    </source>
</evidence>
<dbReference type="InterPro" id="IPR003593">
    <property type="entry name" value="AAA+_ATPase"/>
</dbReference>
<dbReference type="Proteomes" id="UP000199477">
    <property type="component" value="Unassembled WGS sequence"/>
</dbReference>
<feature type="domain" description="AAA+ ATPase" evidence="4">
    <location>
        <begin position="233"/>
        <end position="361"/>
    </location>
</feature>
<sequence length="442" mass="50477">MHSESTALEAALEWARRIVAGCLEVHFGASESLSVAPLDLFDDGSPLVNFVRREQPTREELAIFMLALAAELEPGFFDGLIARHLPHGGDFPEFGGVKRGEGYRGVMPTGETVQFILAGGELAERLAMRRFFAVDHWFHQKRVLWLEPVREGDPLMSGRLIVNPEIVEEIVTGRIGRPAFSIDFPAEHIETSMDWDDLVLNPMTRAQIREIEHWIKHNDTLMNDWGMRKRVKPGYRALFYGPPGTGKTLTAMLLGKHTGKDVFRVDLSRVVSKYIGETEKNLSRLFDKAENKNWILFFDEADALFSKRTDVRDAHDKYANQEVAYLLQRIEGYNGLVILASNQRANIDDAFVRRLQAIIPFPMPQQEERYEIWRRTFPAQIALAGDVDWRHIAARHELTGANILNVTHFCAIEALARQTQEVDLRSLEEAIRREYVKEGRVM</sequence>
<comment type="similarity">
    <text evidence="1">Belongs to the AAA ATPase family.</text>
</comment>
<dbReference type="CDD" id="cd19481">
    <property type="entry name" value="RecA-like_protease"/>
    <property type="match status" value="1"/>
</dbReference>
<keyword evidence="2" id="KW-0547">Nucleotide-binding</keyword>
<dbReference type="Pfam" id="PF00004">
    <property type="entry name" value="AAA"/>
    <property type="match status" value="1"/>
</dbReference>
<name>A0A1I1ZID6_9GAMM</name>
<dbReference type="EMBL" id="FONH01000002">
    <property type="protein sequence ID" value="SFE30313.1"/>
    <property type="molecule type" value="Genomic_DNA"/>
</dbReference>
<dbReference type="InterPro" id="IPR027417">
    <property type="entry name" value="P-loop_NTPase"/>
</dbReference>
<evidence type="ECO:0000256" key="3">
    <source>
        <dbReference type="ARBA" id="ARBA00022840"/>
    </source>
</evidence>
<proteinExistence type="inferred from homology"/>
<dbReference type="SMART" id="SM00382">
    <property type="entry name" value="AAA"/>
    <property type="match status" value="1"/>
</dbReference>
<evidence type="ECO:0000313" key="5">
    <source>
        <dbReference type="EMBL" id="SFE30313.1"/>
    </source>
</evidence>
<dbReference type="PANTHER" id="PTHR23073">
    <property type="entry name" value="26S PROTEASOME REGULATORY SUBUNIT"/>
    <property type="match status" value="1"/>
</dbReference>